<dbReference type="InterPro" id="IPR045857">
    <property type="entry name" value="O16G_dom_2"/>
</dbReference>
<dbReference type="RefSeq" id="WP_184990978.1">
    <property type="nucleotide sequence ID" value="NZ_BOMK01000035.1"/>
</dbReference>
<gene>
    <name evidence="5" type="ORF">BJ971_001450</name>
</gene>
<dbReference type="PANTHER" id="PTHR10357">
    <property type="entry name" value="ALPHA-AMYLASE FAMILY MEMBER"/>
    <property type="match status" value="1"/>
</dbReference>
<dbReference type="FunFam" id="3.90.400.10:FF:000002">
    <property type="entry name" value="Sucrose isomerase"/>
    <property type="match status" value="1"/>
</dbReference>
<evidence type="ECO:0000259" key="4">
    <source>
        <dbReference type="SMART" id="SM00642"/>
    </source>
</evidence>
<evidence type="ECO:0000313" key="5">
    <source>
        <dbReference type="EMBL" id="MBB4760894.1"/>
    </source>
</evidence>
<dbReference type="Proteomes" id="UP000578112">
    <property type="component" value="Unassembled WGS sequence"/>
</dbReference>
<dbReference type="PANTHER" id="PTHR10357:SF184">
    <property type="entry name" value="OLIGO-1,6-GLUCOSIDASE 1"/>
    <property type="match status" value="1"/>
</dbReference>
<protein>
    <submittedName>
        <fullName evidence="5">Oligo-1,6-glucosidase</fullName>
        <ecNumber evidence="5">3.2.1.10</ecNumber>
    </submittedName>
</protein>
<comment type="similarity">
    <text evidence="1">Belongs to the glycosyl hydrolase 13 family.</text>
</comment>
<accession>A0A7W7MP13</accession>
<keyword evidence="3 5" id="KW-0326">Glycosidase</keyword>
<dbReference type="AlphaFoldDB" id="A0A7W7MP13"/>
<dbReference type="CDD" id="cd11333">
    <property type="entry name" value="AmyAc_SI_OligoGlu_DGase"/>
    <property type="match status" value="1"/>
</dbReference>
<evidence type="ECO:0000256" key="3">
    <source>
        <dbReference type="ARBA" id="ARBA00023295"/>
    </source>
</evidence>
<organism evidence="5 6">
    <name type="scientific">Actinoplanes digitatis</name>
    <dbReference type="NCBI Taxonomy" id="1868"/>
    <lineage>
        <taxon>Bacteria</taxon>
        <taxon>Bacillati</taxon>
        <taxon>Actinomycetota</taxon>
        <taxon>Actinomycetes</taxon>
        <taxon>Micromonosporales</taxon>
        <taxon>Micromonosporaceae</taxon>
        <taxon>Actinoplanes</taxon>
    </lineage>
</organism>
<dbReference type="GO" id="GO:0004574">
    <property type="term" value="F:oligo-1,6-glucosidase activity"/>
    <property type="evidence" value="ECO:0007669"/>
    <property type="project" value="UniProtKB-EC"/>
</dbReference>
<dbReference type="EC" id="3.2.1.10" evidence="5"/>
<dbReference type="SUPFAM" id="SSF51011">
    <property type="entry name" value="Glycosyl hydrolase domain"/>
    <property type="match status" value="1"/>
</dbReference>
<dbReference type="EMBL" id="JACHNH010000001">
    <property type="protein sequence ID" value="MBB4760894.1"/>
    <property type="molecule type" value="Genomic_DNA"/>
</dbReference>
<dbReference type="InterPro" id="IPR006047">
    <property type="entry name" value="GH13_cat_dom"/>
</dbReference>
<keyword evidence="2 5" id="KW-0378">Hydrolase</keyword>
<dbReference type="SMART" id="SM00642">
    <property type="entry name" value="Aamy"/>
    <property type="match status" value="1"/>
</dbReference>
<dbReference type="InterPro" id="IPR017853">
    <property type="entry name" value="GH"/>
</dbReference>
<dbReference type="Pfam" id="PF00128">
    <property type="entry name" value="Alpha-amylase"/>
    <property type="match status" value="1"/>
</dbReference>
<dbReference type="FunFam" id="3.20.20.80:FF:000064">
    <property type="entry name" value="Oligo-1,6-glucosidase"/>
    <property type="match status" value="1"/>
</dbReference>
<dbReference type="InterPro" id="IPR013780">
    <property type="entry name" value="Glyco_hydro_b"/>
</dbReference>
<feature type="domain" description="Glycosyl hydrolase family 13 catalytic" evidence="4">
    <location>
        <begin position="13"/>
        <end position="428"/>
    </location>
</feature>
<name>A0A7W7MP13_9ACTN</name>
<dbReference type="SUPFAM" id="SSF51445">
    <property type="entry name" value="(Trans)glycosidases"/>
    <property type="match status" value="1"/>
</dbReference>
<dbReference type="GO" id="GO:0009313">
    <property type="term" value="P:oligosaccharide catabolic process"/>
    <property type="evidence" value="ECO:0007669"/>
    <property type="project" value="TreeGrafter"/>
</dbReference>
<proteinExistence type="inferred from homology"/>
<reference evidence="5 6" key="1">
    <citation type="submission" date="2020-08" db="EMBL/GenBank/DDBJ databases">
        <title>Sequencing the genomes of 1000 actinobacteria strains.</title>
        <authorList>
            <person name="Klenk H.-P."/>
        </authorList>
    </citation>
    <scope>NUCLEOTIDE SEQUENCE [LARGE SCALE GENOMIC DNA]</scope>
    <source>
        <strain evidence="5 6">DSM 43149</strain>
    </source>
</reference>
<dbReference type="NCBIfam" id="NF008183">
    <property type="entry name" value="PRK10933.1"/>
    <property type="match status" value="1"/>
</dbReference>
<dbReference type="Gene3D" id="3.20.20.80">
    <property type="entry name" value="Glycosidases"/>
    <property type="match status" value="1"/>
</dbReference>
<dbReference type="GO" id="GO:0004556">
    <property type="term" value="F:alpha-amylase activity"/>
    <property type="evidence" value="ECO:0007669"/>
    <property type="project" value="TreeGrafter"/>
</dbReference>
<evidence type="ECO:0000313" key="6">
    <source>
        <dbReference type="Proteomes" id="UP000578112"/>
    </source>
</evidence>
<keyword evidence="6" id="KW-1185">Reference proteome</keyword>
<evidence type="ECO:0000256" key="2">
    <source>
        <dbReference type="ARBA" id="ARBA00022801"/>
    </source>
</evidence>
<dbReference type="Gene3D" id="3.90.400.10">
    <property type="entry name" value="Oligo-1,6-glucosidase, Domain 2"/>
    <property type="match status" value="1"/>
</dbReference>
<sequence length="566" mass="63894">MENPWWHSAVVYQIYPRSFADADGDGMGDLRGIIDHLDHIAGLGVDVVWLSPVYPSPQDDNGYDVSDYQDIEPVFGTLADFDELLAGVHERGMKLVMDLVVNHSSDEHRWFVESRGGKDSAKRDWYWWRPAREGMTPGTPGAEPNNWGSVFGGSAWEYDPVSGEYFLHIFSRKQPDLNWENPEVRDAVHTMMNWWLDRGVDGFRMDVIDHISKDTSLPDGVPRPGSAYGDGGPYWLNGPRNHEFLREMNERVFAGRHAMLTVAEMPGVTVQEAVLYTDPARREVDMVFGFDHVWVDRGADPWLLYPLKLTTLKGILGRWQAGLAEVGWNSLYWNNHDQPRVVSRFGDDGPRYRERSAKMLGAVLHLHRGTPYIYQGEELGMTNAPFATIADFRDIEALGQYEQAVTHEGRAPEDVLTVLRARGRDNARTPMQWDATPNAGFSTGTPWLPVNPNYPELNAAAAVKDPDSVYHFYRALIELRHSEPAVVHGDFTMLLPHDERLYAFTRALDGTTLLVIGNFTAETVRAEIDDAAAWAGAELLLTNAAAPRDLVLEPWQVVIYRRVSRP</sequence>
<comment type="caution">
    <text evidence="5">The sequence shown here is derived from an EMBL/GenBank/DDBJ whole genome shotgun (WGS) entry which is preliminary data.</text>
</comment>
<evidence type="ECO:0000256" key="1">
    <source>
        <dbReference type="ARBA" id="ARBA00008061"/>
    </source>
</evidence>
<dbReference type="Gene3D" id="2.60.40.1180">
    <property type="entry name" value="Golgi alpha-mannosidase II"/>
    <property type="match status" value="1"/>
</dbReference>